<comment type="caution">
    <text evidence="2">The sequence shown here is derived from an EMBL/GenBank/DDBJ whole genome shotgun (WGS) entry which is preliminary data.</text>
</comment>
<gene>
    <name evidence="2" type="primary">Acey_s0273.g978</name>
    <name evidence="2" type="ORF">Y032_0273g978</name>
</gene>
<keyword evidence="3" id="KW-1185">Reference proteome</keyword>
<dbReference type="EMBL" id="JARK01001609">
    <property type="protein sequence ID" value="EYB86772.1"/>
    <property type="molecule type" value="Genomic_DNA"/>
</dbReference>
<dbReference type="OrthoDB" id="5819035at2759"/>
<name>A0A016S8T2_9BILA</name>
<dbReference type="Gene3D" id="3.40.390.10">
    <property type="entry name" value="Collagenase (Catalytic Domain)"/>
    <property type="match status" value="1"/>
</dbReference>
<dbReference type="AlphaFoldDB" id="A0A016S8T2"/>
<sequence>MRRKRQAYKGGKFMWKDGMNYKFETGTSEQVKKDFANAAKAWSQDTCVDIRLNSSGKCNLTVLGIYTTCVRLTHI</sequence>
<accession>A0A016S8T2</accession>
<evidence type="ECO:0000313" key="2">
    <source>
        <dbReference type="EMBL" id="EYB86772.1"/>
    </source>
</evidence>
<evidence type="ECO:0000259" key="1">
    <source>
        <dbReference type="Pfam" id="PF01400"/>
    </source>
</evidence>
<protein>
    <recommendedName>
        <fullName evidence="1">Peptidase M12A domain-containing protein</fullName>
    </recommendedName>
</protein>
<evidence type="ECO:0000313" key="3">
    <source>
        <dbReference type="Proteomes" id="UP000024635"/>
    </source>
</evidence>
<dbReference type="InterPro" id="IPR001506">
    <property type="entry name" value="Peptidase_M12A"/>
</dbReference>
<dbReference type="Pfam" id="PF01400">
    <property type="entry name" value="Astacin"/>
    <property type="match status" value="1"/>
</dbReference>
<feature type="domain" description="Peptidase M12A" evidence="1">
    <location>
        <begin position="15"/>
        <end position="69"/>
    </location>
</feature>
<dbReference type="GO" id="GO:0008237">
    <property type="term" value="F:metallopeptidase activity"/>
    <property type="evidence" value="ECO:0007669"/>
    <property type="project" value="InterPro"/>
</dbReference>
<reference evidence="3" key="1">
    <citation type="journal article" date="2015" name="Nat. Genet.">
        <title>The genome and transcriptome of the zoonotic hookworm Ancylostoma ceylanicum identify infection-specific gene families.</title>
        <authorList>
            <person name="Schwarz E.M."/>
            <person name="Hu Y."/>
            <person name="Antoshechkin I."/>
            <person name="Miller M.M."/>
            <person name="Sternberg P.W."/>
            <person name="Aroian R.V."/>
        </authorList>
    </citation>
    <scope>NUCLEOTIDE SEQUENCE</scope>
    <source>
        <strain evidence="3">HY135</strain>
    </source>
</reference>
<dbReference type="Proteomes" id="UP000024635">
    <property type="component" value="Unassembled WGS sequence"/>
</dbReference>
<dbReference type="InterPro" id="IPR024079">
    <property type="entry name" value="MetalloPept_cat_dom_sf"/>
</dbReference>
<proteinExistence type="predicted"/>
<organism evidence="2 3">
    <name type="scientific">Ancylostoma ceylanicum</name>
    <dbReference type="NCBI Taxonomy" id="53326"/>
    <lineage>
        <taxon>Eukaryota</taxon>
        <taxon>Metazoa</taxon>
        <taxon>Ecdysozoa</taxon>
        <taxon>Nematoda</taxon>
        <taxon>Chromadorea</taxon>
        <taxon>Rhabditida</taxon>
        <taxon>Rhabditina</taxon>
        <taxon>Rhabditomorpha</taxon>
        <taxon>Strongyloidea</taxon>
        <taxon>Ancylostomatidae</taxon>
        <taxon>Ancylostomatinae</taxon>
        <taxon>Ancylostoma</taxon>
    </lineage>
</organism>